<dbReference type="Pfam" id="PF00271">
    <property type="entry name" value="Helicase_C"/>
    <property type="match status" value="1"/>
</dbReference>
<dbReference type="SMART" id="SM00490">
    <property type="entry name" value="HELICc"/>
    <property type="match status" value="1"/>
</dbReference>
<dbReference type="RefSeq" id="WP_239263984.1">
    <property type="nucleotide sequence ID" value="NZ_JAKRDN010000005.1"/>
</dbReference>
<evidence type="ECO:0000256" key="1">
    <source>
        <dbReference type="ARBA" id="ARBA00022801"/>
    </source>
</evidence>
<keyword evidence="4" id="KW-0347">Helicase</keyword>
<dbReference type="EMBL" id="JASNVH010000002">
    <property type="protein sequence ID" value="MDK4306260.1"/>
    <property type="molecule type" value="Genomic_DNA"/>
</dbReference>
<organism evidence="4 5">
    <name type="scientific">Corynebacterium pseudodiphtheriticum</name>
    <dbReference type="NCBI Taxonomy" id="37637"/>
    <lineage>
        <taxon>Bacteria</taxon>
        <taxon>Bacillati</taxon>
        <taxon>Actinomycetota</taxon>
        <taxon>Actinomycetes</taxon>
        <taxon>Mycobacteriales</taxon>
        <taxon>Corynebacteriaceae</taxon>
        <taxon>Corynebacterium</taxon>
    </lineage>
</organism>
<dbReference type="InterPro" id="IPR001650">
    <property type="entry name" value="Helicase_C-like"/>
</dbReference>
<keyword evidence="1 4" id="KW-0378">Hydrolase</keyword>
<dbReference type="InterPro" id="IPR049730">
    <property type="entry name" value="SNF2/RAD54-like_C"/>
</dbReference>
<dbReference type="InterPro" id="IPR022138">
    <property type="entry name" value="DUF3670"/>
</dbReference>
<dbReference type="InterPro" id="IPR000330">
    <property type="entry name" value="SNF2_N"/>
</dbReference>
<keyword evidence="4" id="KW-0067">ATP-binding</keyword>
<dbReference type="AlphaFoldDB" id="A0AAP4BQ78"/>
<sequence length="1034" mass="115372">MSSFLLHGLWLPVSGLSLWIERVEGRKIVLPEQVPAGTFPPIVESLLQRRSFRNRARISLRTPKGKDVSLMVPMGLFAPEDSVKILSELEFLDSASPAATESQRNAIAPDLYWLIRMYTGLTKFVQAGRVTIRLSYQAGEWFPQWHLATGLSERGWLSEMIAACPGILTVNNRDLSDELSHHLVHWITIAQLQSLASEPRPYPWHDFSQALLKGQPIRRGKGALLRGLNDWNDSITSVDLQLVVIVNEPPDEPDAQWPIRVQVRSGTDSPQPIRTDQLDHSSVELLRKSHLEAIRVSPMLEPNLDPVERMRRRHDDANAGDWDVYVDTEDVVDFVSSDITDLRTAGFTVMLPRAWSQLETTAKLETREVNEKATQSQLGMDKLVQYNWRLSIGDQELSDDEMSELVNSKSGLIKLRGNWVMADTQALNRISSYMDQLSETATKRAKKRMEKAARLAEMARLADSPDADELAAEAERLRQAYNDAVKNNAGAAHADGAPGNGGFSAQEVTVGDLRELALQSMADEPIEFTGSNWHASLLGGMETPAPQRVEIPDTVHAQLRDYQRRGVDWMYWMSRNNLGAVLADDMGLGKTLQLLSLTAIEKHREQSTGPTLVVAPTSVVGNWAREAAKFVPSLRILVHHGSQRATGDEFVRVATERDLVITSYGTVSRDFSALGRIEWDRVVLDEAQAIKNSSTRASKSVRSLPSRHRIALTGTPVENRLSEMRSIVDFTNPGVLGSASFFRHHFAKPIERDNDEALTDRLRRLTAPFILRRLKTDPAIIDDLPEKTEEVLTVTLSDEQAALYKALVDDVQRQLETKDKGMARRGMVLASLTRMKQICNHPAHYLGDGSPVTLKGQHRSGKIEKLMELVDHAVQSGQRMLVFTQYRAFGEILQPYLSEQLGESVPFLHGGVPQQKRDRLVSDFQAEDGPAVMILSLKAGGTGLNLTAASMVVHMDRWWNPAVENQATDRAFRIGQQKNVAVYKMISAGTMEESIQDILDGKTHLAGAIVGEGEGWITELDPQQLAELMGYREQ</sequence>
<dbReference type="InterPro" id="IPR027417">
    <property type="entry name" value="P-loop_NTPase"/>
</dbReference>
<dbReference type="PANTHER" id="PTHR10799">
    <property type="entry name" value="SNF2/RAD54 HELICASE FAMILY"/>
    <property type="match status" value="1"/>
</dbReference>
<evidence type="ECO:0000259" key="3">
    <source>
        <dbReference type="PROSITE" id="PS51194"/>
    </source>
</evidence>
<dbReference type="SMART" id="SM00487">
    <property type="entry name" value="DEXDc"/>
    <property type="match status" value="1"/>
</dbReference>
<dbReference type="GO" id="GO:0016787">
    <property type="term" value="F:hydrolase activity"/>
    <property type="evidence" value="ECO:0007669"/>
    <property type="project" value="UniProtKB-KW"/>
</dbReference>
<evidence type="ECO:0000259" key="2">
    <source>
        <dbReference type="PROSITE" id="PS51192"/>
    </source>
</evidence>
<dbReference type="Proteomes" id="UP001224412">
    <property type="component" value="Unassembled WGS sequence"/>
</dbReference>
<dbReference type="PROSITE" id="PS51192">
    <property type="entry name" value="HELICASE_ATP_BIND_1"/>
    <property type="match status" value="1"/>
</dbReference>
<dbReference type="GO" id="GO:0005524">
    <property type="term" value="F:ATP binding"/>
    <property type="evidence" value="ECO:0007669"/>
    <property type="project" value="InterPro"/>
</dbReference>
<feature type="domain" description="Helicase C-terminal" evidence="3">
    <location>
        <begin position="862"/>
        <end position="1017"/>
    </location>
</feature>
<comment type="caution">
    <text evidence="4">The sequence shown here is derived from an EMBL/GenBank/DDBJ whole genome shotgun (WGS) entry which is preliminary data.</text>
</comment>
<evidence type="ECO:0000313" key="4">
    <source>
        <dbReference type="EMBL" id="MDK4306260.1"/>
    </source>
</evidence>
<dbReference type="CDD" id="cd18793">
    <property type="entry name" value="SF2_C_SNF"/>
    <property type="match status" value="1"/>
</dbReference>
<keyword evidence="4" id="KW-0547">Nucleotide-binding</keyword>
<dbReference type="GO" id="GO:0004386">
    <property type="term" value="F:helicase activity"/>
    <property type="evidence" value="ECO:0007669"/>
    <property type="project" value="UniProtKB-KW"/>
</dbReference>
<name>A0AAP4BQ78_9CORY</name>
<reference evidence="4" key="1">
    <citation type="submission" date="2023-05" db="EMBL/GenBank/DDBJ databases">
        <title>Metabolic capabilities are highly conserved among human nasal-associated Corynebacterium species in pangenomic analyses.</title>
        <authorList>
            <person name="Tran T.H."/>
            <person name="Roberts A.Q."/>
            <person name="Escapa I.F."/>
            <person name="Gao W."/>
            <person name="Conlan S."/>
            <person name="Kong H."/>
            <person name="Segre J.A."/>
            <person name="Kelly M.S."/>
            <person name="Lemon K.P."/>
        </authorList>
    </citation>
    <scope>NUCLEOTIDE SEQUENCE</scope>
    <source>
        <strain evidence="4">KPL2773</strain>
    </source>
</reference>
<dbReference type="PROSITE" id="PS51194">
    <property type="entry name" value="HELICASE_CTER"/>
    <property type="match status" value="1"/>
</dbReference>
<dbReference type="Gene3D" id="3.40.50.10810">
    <property type="entry name" value="Tandem AAA-ATPase domain"/>
    <property type="match status" value="1"/>
</dbReference>
<gene>
    <name evidence="4" type="ORF">QPX42_01630</name>
</gene>
<proteinExistence type="predicted"/>
<dbReference type="CDD" id="cd18012">
    <property type="entry name" value="DEXQc_arch_SWI2_SNF2"/>
    <property type="match status" value="1"/>
</dbReference>
<dbReference type="Pfam" id="PF12419">
    <property type="entry name" value="DUF3670"/>
    <property type="match status" value="1"/>
</dbReference>
<accession>A0AAP4BQ78</accession>
<evidence type="ECO:0000313" key="5">
    <source>
        <dbReference type="Proteomes" id="UP001224412"/>
    </source>
</evidence>
<dbReference type="Pfam" id="PF00176">
    <property type="entry name" value="SNF2-rel_dom"/>
    <property type="match status" value="1"/>
</dbReference>
<dbReference type="Gene3D" id="3.40.50.300">
    <property type="entry name" value="P-loop containing nucleotide triphosphate hydrolases"/>
    <property type="match status" value="1"/>
</dbReference>
<dbReference type="SUPFAM" id="SSF52540">
    <property type="entry name" value="P-loop containing nucleoside triphosphate hydrolases"/>
    <property type="match status" value="2"/>
</dbReference>
<dbReference type="InterPro" id="IPR038718">
    <property type="entry name" value="SNF2-like_sf"/>
</dbReference>
<protein>
    <submittedName>
        <fullName evidence="4">DEAD/DEAH box helicase</fullName>
        <ecNumber evidence="4">3.6.4.-</ecNumber>
    </submittedName>
</protein>
<feature type="domain" description="Helicase ATP-binding" evidence="2">
    <location>
        <begin position="571"/>
        <end position="734"/>
    </location>
</feature>
<dbReference type="InterPro" id="IPR014001">
    <property type="entry name" value="Helicase_ATP-bd"/>
</dbReference>
<dbReference type="EC" id="3.6.4.-" evidence="4"/>